<gene>
    <name evidence="4" type="ORF">CXG81DRAFT_9170</name>
</gene>
<dbReference type="EMBL" id="ML014119">
    <property type="protein sequence ID" value="RKP03721.1"/>
    <property type="molecule type" value="Genomic_DNA"/>
</dbReference>
<dbReference type="GO" id="GO:0008168">
    <property type="term" value="F:methyltransferase activity"/>
    <property type="evidence" value="ECO:0007669"/>
    <property type="project" value="UniProtKB-KW"/>
</dbReference>
<dbReference type="GO" id="GO:0005737">
    <property type="term" value="C:cytoplasm"/>
    <property type="evidence" value="ECO:0007669"/>
    <property type="project" value="TreeGrafter"/>
</dbReference>
<dbReference type="GO" id="GO:0003676">
    <property type="term" value="F:nucleic acid binding"/>
    <property type="evidence" value="ECO:0007669"/>
    <property type="project" value="InterPro"/>
</dbReference>
<dbReference type="InterPro" id="IPR002052">
    <property type="entry name" value="DNA_methylase_N6_adenine_CS"/>
</dbReference>
<dbReference type="Proteomes" id="UP000274922">
    <property type="component" value="Unassembled WGS sequence"/>
</dbReference>
<evidence type="ECO:0000256" key="2">
    <source>
        <dbReference type="ARBA" id="ARBA00022679"/>
    </source>
</evidence>
<dbReference type="Gene3D" id="3.40.50.150">
    <property type="entry name" value="Vaccinia Virus protein VP39"/>
    <property type="match status" value="1"/>
</dbReference>
<dbReference type="InterPro" id="IPR029063">
    <property type="entry name" value="SAM-dependent_MTases_sf"/>
</dbReference>
<feature type="domain" description="tRNA (guanine(10)-N(2))-methyltransferase TRMT11 N-terminal" evidence="3">
    <location>
        <begin position="45"/>
        <end position="165"/>
    </location>
</feature>
<organism evidence="4 5">
    <name type="scientific">Caulochytrium protostelioides</name>
    <dbReference type="NCBI Taxonomy" id="1555241"/>
    <lineage>
        <taxon>Eukaryota</taxon>
        <taxon>Fungi</taxon>
        <taxon>Fungi incertae sedis</taxon>
        <taxon>Chytridiomycota</taxon>
        <taxon>Chytridiomycota incertae sedis</taxon>
        <taxon>Chytridiomycetes</taxon>
        <taxon>Caulochytriales</taxon>
        <taxon>Caulochytriaceae</taxon>
        <taxon>Caulochytrium</taxon>
    </lineage>
</organism>
<dbReference type="PANTHER" id="PTHR13370">
    <property type="entry name" value="RNA METHYLASE-RELATED"/>
    <property type="match status" value="1"/>
</dbReference>
<proteinExistence type="predicted"/>
<dbReference type="GO" id="GO:0032259">
    <property type="term" value="P:methylation"/>
    <property type="evidence" value="ECO:0007669"/>
    <property type="project" value="UniProtKB-KW"/>
</dbReference>
<protein>
    <recommendedName>
        <fullName evidence="3">tRNA (guanine(10)-N(2))-methyltransferase TRMT11 N-terminal domain-containing protein</fullName>
    </recommendedName>
</protein>
<evidence type="ECO:0000259" key="3">
    <source>
        <dbReference type="Pfam" id="PF25904"/>
    </source>
</evidence>
<dbReference type="PROSITE" id="PS00092">
    <property type="entry name" value="N6_MTASE"/>
    <property type="match status" value="1"/>
</dbReference>
<evidence type="ECO:0000313" key="5">
    <source>
        <dbReference type="Proteomes" id="UP000274922"/>
    </source>
</evidence>
<accession>A0A4P9XEX2</accession>
<keyword evidence="2" id="KW-0808">Transferase</keyword>
<keyword evidence="1" id="KW-0489">Methyltransferase</keyword>
<dbReference type="SUPFAM" id="SSF53335">
    <property type="entry name" value="S-adenosyl-L-methionine-dependent methyltransferases"/>
    <property type="match status" value="1"/>
</dbReference>
<keyword evidence="5" id="KW-1185">Reference proteome</keyword>
<dbReference type="Pfam" id="PF25904">
    <property type="entry name" value="Tmrp11_N"/>
    <property type="match status" value="1"/>
</dbReference>
<dbReference type="PIRSF" id="PIRSF017259">
    <property type="entry name" value="tRNA_mtfrase_TRM11"/>
    <property type="match status" value="1"/>
</dbReference>
<dbReference type="AlphaFoldDB" id="A0A4P9XEX2"/>
<name>A0A4P9XEX2_9FUNG</name>
<evidence type="ECO:0000256" key="1">
    <source>
        <dbReference type="ARBA" id="ARBA00022603"/>
    </source>
</evidence>
<dbReference type="OrthoDB" id="333024at2759"/>
<feature type="non-terminal residue" evidence="4">
    <location>
        <position position="363"/>
    </location>
</feature>
<dbReference type="STRING" id="1555241.A0A4P9XEX2"/>
<dbReference type="PANTHER" id="PTHR13370:SF3">
    <property type="entry name" value="TRNA (GUANINE(10)-N2)-METHYLTRANSFERASE HOMOLOG"/>
    <property type="match status" value="1"/>
</dbReference>
<sequence>MSSKGRDADAGAGAAPAGTQPYLIQFAQYHTEFRIPELESLSRVEQLVRRAILVKSIMALWATSETCETLRQTLEAGPDRWAPFRHSRFKYDITPYGHTLTQRERVSLIESFGFSNMLGPIDLKTPEIQILMARTLTTGLCTGPPPPLPFLERVWYGRHVANGARHRITHYELKRRRYIGTTSMDAELALLMANQGLVRAGTMTLDPFAGTGSTLVGVAAQGGLVFGSDIDGRQMRGSTGPEGHRSIRSNMEQYHLSPLLGDLLVCDMAHHAWRRSHVRAGIWDAIVTDPPYGVRAGAKQIGRDAVADRPMPAEGIHAFKPDGTPRYPDVRPYPLHAVMADLVSFAAEMLVDGGRLVYWLPAL</sequence>
<dbReference type="InterPro" id="IPR059073">
    <property type="entry name" value="TRMT11_N"/>
</dbReference>
<reference evidence="5" key="1">
    <citation type="journal article" date="2018" name="Nat. Microbiol.">
        <title>Leveraging single-cell genomics to expand the fungal tree of life.</title>
        <authorList>
            <person name="Ahrendt S.R."/>
            <person name="Quandt C.A."/>
            <person name="Ciobanu D."/>
            <person name="Clum A."/>
            <person name="Salamov A."/>
            <person name="Andreopoulos B."/>
            <person name="Cheng J.F."/>
            <person name="Woyke T."/>
            <person name="Pelin A."/>
            <person name="Henrissat B."/>
            <person name="Reynolds N.K."/>
            <person name="Benny G.L."/>
            <person name="Smith M.E."/>
            <person name="James T.Y."/>
            <person name="Grigoriev I.V."/>
        </authorList>
    </citation>
    <scope>NUCLEOTIDE SEQUENCE [LARGE SCALE GENOMIC DNA]</scope>
    <source>
        <strain evidence="5">ATCC 52028</strain>
    </source>
</reference>
<evidence type="ECO:0000313" key="4">
    <source>
        <dbReference type="EMBL" id="RKP03721.1"/>
    </source>
</evidence>